<gene>
    <name evidence="6" type="ORF">CFOL_v3_21683</name>
</gene>
<keyword evidence="2 4" id="KW-0328">Glycosyltransferase</keyword>
<evidence type="ECO:0000313" key="7">
    <source>
        <dbReference type="Proteomes" id="UP000187406"/>
    </source>
</evidence>
<comment type="caution">
    <text evidence="6">The sequence shown here is derived from an EMBL/GenBank/DDBJ whole genome shotgun (WGS) entry which is preliminary data.</text>
</comment>
<organism evidence="6 7">
    <name type="scientific">Cephalotus follicularis</name>
    <name type="common">Albany pitcher plant</name>
    <dbReference type="NCBI Taxonomy" id="3775"/>
    <lineage>
        <taxon>Eukaryota</taxon>
        <taxon>Viridiplantae</taxon>
        <taxon>Streptophyta</taxon>
        <taxon>Embryophyta</taxon>
        <taxon>Tracheophyta</taxon>
        <taxon>Spermatophyta</taxon>
        <taxon>Magnoliopsida</taxon>
        <taxon>eudicotyledons</taxon>
        <taxon>Gunneridae</taxon>
        <taxon>Pentapetalae</taxon>
        <taxon>rosids</taxon>
        <taxon>fabids</taxon>
        <taxon>Oxalidales</taxon>
        <taxon>Cephalotaceae</taxon>
        <taxon>Cephalotus</taxon>
    </lineage>
</organism>
<dbReference type="EC" id="2.4.1.-" evidence="5"/>
<dbReference type="InterPro" id="IPR002213">
    <property type="entry name" value="UDP_glucos_trans"/>
</dbReference>
<dbReference type="SUPFAM" id="SSF53756">
    <property type="entry name" value="UDP-Glycosyltransferase/glycogen phosphorylase"/>
    <property type="match status" value="1"/>
</dbReference>
<evidence type="ECO:0000256" key="2">
    <source>
        <dbReference type="ARBA" id="ARBA00022676"/>
    </source>
</evidence>
<dbReference type="PROSITE" id="PS00375">
    <property type="entry name" value="UDPGT"/>
    <property type="match status" value="1"/>
</dbReference>
<protein>
    <recommendedName>
        <fullName evidence="5">Glycosyltransferase</fullName>
        <ecNumber evidence="5">2.4.1.-</ecNumber>
    </recommendedName>
</protein>
<dbReference type="GO" id="GO:0035251">
    <property type="term" value="F:UDP-glucosyltransferase activity"/>
    <property type="evidence" value="ECO:0007669"/>
    <property type="project" value="InterPro"/>
</dbReference>
<evidence type="ECO:0000256" key="4">
    <source>
        <dbReference type="RuleBase" id="RU003718"/>
    </source>
</evidence>
<dbReference type="InterPro" id="IPR050481">
    <property type="entry name" value="UDP-glycosyltransf_plant"/>
</dbReference>
<reference evidence="7" key="1">
    <citation type="submission" date="2016-04" db="EMBL/GenBank/DDBJ databases">
        <title>Cephalotus genome sequencing.</title>
        <authorList>
            <person name="Fukushima K."/>
            <person name="Hasebe M."/>
            <person name="Fang X."/>
        </authorList>
    </citation>
    <scope>NUCLEOTIDE SEQUENCE [LARGE SCALE GENOMIC DNA]</scope>
    <source>
        <strain evidence="7">cv. St1</strain>
    </source>
</reference>
<dbReference type="Gene3D" id="3.40.50.2000">
    <property type="entry name" value="Glycogen Phosphorylase B"/>
    <property type="match status" value="2"/>
</dbReference>
<keyword evidence="3 4" id="KW-0808">Transferase</keyword>
<evidence type="ECO:0000313" key="6">
    <source>
        <dbReference type="EMBL" id="GAV78215.1"/>
    </source>
</evidence>
<name>A0A1Q3CDC9_CEPFO</name>
<dbReference type="InParanoid" id="A0A1Q3CDC9"/>
<evidence type="ECO:0000256" key="1">
    <source>
        <dbReference type="ARBA" id="ARBA00009995"/>
    </source>
</evidence>
<accession>A0A1Q3CDC9</accession>
<dbReference type="OrthoDB" id="5835829at2759"/>
<evidence type="ECO:0000256" key="5">
    <source>
        <dbReference type="RuleBase" id="RU362057"/>
    </source>
</evidence>
<dbReference type="EMBL" id="BDDD01001761">
    <property type="protein sequence ID" value="GAV78215.1"/>
    <property type="molecule type" value="Genomic_DNA"/>
</dbReference>
<keyword evidence="7" id="KW-1185">Reference proteome</keyword>
<dbReference type="PANTHER" id="PTHR48049:SF84">
    <property type="entry name" value="UDP-GLYCOSYLTRANSFERASE 79A6"/>
    <property type="match status" value="1"/>
</dbReference>
<sequence length="470" mass="52540">MSTDLFPSNLKVVMFPWFAFGHINPFVQLSNKLSAHGVQVTFFSAPGNIARIKNTLKLSPDINIVPLSIPHIDGLPPNIDSTADLTPSMSELLKQALDLMQPQVKALLTELKPHFVFFDFAQHWLPAMASQLGIKTIAFSVFASSSNAYVMVPSRLKFRTNQKSCNISDLVKPPQGFPVTSINSLKAHEAKDLTYVFKNFHGNPSVYERVMDCLNNSNAMVMRTLDDEMERPYIDYISSQFQKPVLSLGPLVSQSPPAGELEEKWANWLGKFPPKSVIYCSFGSETFLNKDQIQELALGLELTGSPFILVLNFPAHVDGPAELDKALPEGFLERVKDRGIGHIGWVQQQLILAHEAVGCFVCHSGFSSVIEALVNDRQLVLLPFKNDQFFNSKWISGDMKAGVEVNRREEDGHFGQEDIMEAVSVVMSDKEASTFIRANHKKWRELLLNGHIQNKLIIDLVEQLKAMTSL</sequence>
<proteinExistence type="inferred from homology"/>
<dbReference type="AlphaFoldDB" id="A0A1Q3CDC9"/>
<dbReference type="CDD" id="cd03784">
    <property type="entry name" value="GT1_Gtf-like"/>
    <property type="match status" value="1"/>
</dbReference>
<dbReference type="FunFam" id="3.40.50.2000:FF:000037">
    <property type="entry name" value="Glycosyltransferase"/>
    <property type="match status" value="1"/>
</dbReference>
<dbReference type="STRING" id="3775.A0A1Q3CDC9"/>
<evidence type="ECO:0000256" key="3">
    <source>
        <dbReference type="ARBA" id="ARBA00022679"/>
    </source>
</evidence>
<dbReference type="InterPro" id="IPR035595">
    <property type="entry name" value="UDP_glycos_trans_CS"/>
</dbReference>
<comment type="similarity">
    <text evidence="1 4">Belongs to the UDP-glycosyltransferase family.</text>
</comment>
<dbReference type="Pfam" id="PF00201">
    <property type="entry name" value="UDPGT"/>
    <property type="match status" value="1"/>
</dbReference>
<dbReference type="Proteomes" id="UP000187406">
    <property type="component" value="Unassembled WGS sequence"/>
</dbReference>
<dbReference type="PANTHER" id="PTHR48049">
    <property type="entry name" value="GLYCOSYLTRANSFERASE"/>
    <property type="match status" value="1"/>
</dbReference>